<dbReference type="GO" id="GO:0016787">
    <property type="term" value="F:hydrolase activity"/>
    <property type="evidence" value="ECO:0007669"/>
    <property type="project" value="UniProtKB-KW"/>
</dbReference>
<feature type="domain" description="AB hydrolase-1" evidence="1">
    <location>
        <begin position="23"/>
        <end position="275"/>
    </location>
</feature>
<protein>
    <submittedName>
        <fullName evidence="2">Alpha/beta hydrolase</fullName>
    </submittedName>
</protein>
<dbReference type="Gene3D" id="3.40.50.1820">
    <property type="entry name" value="alpha/beta hydrolase"/>
    <property type="match status" value="1"/>
</dbReference>
<dbReference type="PANTHER" id="PTHR43433">
    <property type="entry name" value="HYDROLASE, ALPHA/BETA FOLD FAMILY PROTEIN"/>
    <property type="match status" value="1"/>
</dbReference>
<name>A0ABQ4PXJ5_9PROT</name>
<dbReference type="EMBL" id="BPFZ01000013">
    <property type="protein sequence ID" value="GIU67738.1"/>
    <property type="molecule type" value="Genomic_DNA"/>
</dbReference>
<evidence type="ECO:0000313" key="3">
    <source>
        <dbReference type="Proteomes" id="UP001161064"/>
    </source>
</evidence>
<gene>
    <name evidence="2" type="ORF">PsB1_1892</name>
</gene>
<dbReference type="RefSeq" id="WP_284360751.1">
    <property type="nucleotide sequence ID" value="NZ_BPFZ01000013.1"/>
</dbReference>
<organism evidence="2 3">
    <name type="scientific">Candidatus Phycosocius spiralis</name>
    <dbReference type="NCBI Taxonomy" id="2815099"/>
    <lineage>
        <taxon>Bacteria</taxon>
        <taxon>Pseudomonadati</taxon>
        <taxon>Pseudomonadota</taxon>
        <taxon>Alphaproteobacteria</taxon>
        <taxon>Caulobacterales</taxon>
        <taxon>Caulobacterales incertae sedis</taxon>
        <taxon>Candidatus Phycosocius</taxon>
    </lineage>
</organism>
<accession>A0ABQ4PXJ5</accession>
<sequence length="301" mass="32878">MPTIQANGIELYYEERGHGSGVPLLLIMGLGRQLIAWPEDFMAELVAAGHRVILFDNRDVGLSTHFHQAKTASLLRALAGLTFGLGFQTAYHLKDMADDAVALLDHLGIASAHMVGVSMGGMIAQNIAIHHPTRLRSLVSVMSTSGARGLPGAPARLRRQLVKRPGGTPSRERAIETARRTLELISYPDPLRPKDAFINHATAAYERAYDPKGSLRQLIAVLADSKRPHRLGSIRTPTLVIHGKYDELVPIACGVDTARRIPGARLEIIDEMAHDLPPSKTQFIAKLITDHAKRVEESKQA</sequence>
<evidence type="ECO:0000259" key="1">
    <source>
        <dbReference type="Pfam" id="PF00561"/>
    </source>
</evidence>
<proteinExistence type="predicted"/>
<dbReference type="Proteomes" id="UP001161064">
    <property type="component" value="Unassembled WGS sequence"/>
</dbReference>
<reference evidence="2" key="1">
    <citation type="submission" date="2021-05" db="EMBL/GenBank/DDBJ databases">
        <authorList>
            <person name="Tanabe Y."/>
        </authorList>
    </citation>
    <scope>NUCLEOTIDE SEQUENCE</scope>
    <source>
        <strain evidence="2">BOTRYCO-1</strain>
    </source>
</reference>
<dbReference type="InterPro" id="IPR000073">
    <property type="entry name" value="AB_hydrolase_1"/>
</dbReference>
<dbReference type="SUPFAM" id="SSF53474">
    <property type="entry name" value="alpha/beta-Hydrolases"/>
    <property type="match status" value="1"/>
</dbReference>
<keyword evidence="2" id="KW-0378">Hydrolase</keyword>
<comment type="caution">
    <text evidence="2">The sequence shown here is derived from an EMBL/GenBank/DDBJ whole genome shotgun (WGS) entry which is preliminary data.</text>
</comment>
<reference evidence="2" key="2">
    <citation type="journal article" date="2023" name="ISME Commun">
        <title>Characterization of a bloom-associated alphaproteobacterial lineage, 'Candidatus Phycosocius': insights into freshwater algal-bacterial interactions.</title>
        <authorList>
            <person name="Tanabe Y."/>
            <person name="Yamaguchi H."/>
            <person name="Yoshida M."/>
            <person name="Kai A."/>
            <person name="Okazaki Y."/>
        </authorList>
    </citation>
    <scope>NUCLEOTIDE SEQUENCE</scope>
    <source>
        <strain evidence="2">BOTRYCO-1</strain>
    </source>
</reference>
<keyword evidence="3" id="KW-1185">Reference proteome</keyword>
<dbReference type="Pfam" id="PF00561">
    <property type="entry name" value="Abhydrolase_1"/>
    <property type="match status" value="1"/>
</dbReference>
<dbReference type="InterPro" id="IPR029058">
    <property type="entry name" value="AB_hydrolase_fold"/>
</dbReference>
<dbReference type="InterPro" id="IPR050471">
    <property type="entry name" value="AB_hydrolase"/>
</dbReference>
<dbReference type="PANTHER" id="PTHR43433:SF5">
    <property type="entry name" value="AB HYDROLASE-1 DOMAIN-CONTAINING PROTEIN"/>
    <property type="match status" value="1"/>
</dbReference>
<evidence type="ECO:0000313" key="2">
    <source>
        <dbReference type="EMBL" id="GIU67738.1"/>
    </source>
</evidence>